<comment type="caution">
    <text evidence="1">The sequence shown here is derived from an EMBL/GenBank/DDBJ whole genome shotgun (WGS) entry which is preliminary data.</text>
</comment>
<sequence length="180" mass="20040">MSFRGRKTFVSHSKIVIPDDDLPVSKPTISLFPRFSGNNVSLDFVNPWRGNHTELACHGDRKLCSTRPENCSPGCKYGCTNIADIIQRFSVRHPNFPLGAWSRAAVAIAYGHPFAQMGITFRSVIGIAYKTLMQNWHSEALVAPYCLSKMRIFVRAAIGTTREAPIRNRHFDLVGTGSDS</sequence>
<accession>A0A843TWY7</accession>
<dbReference type="AlphaFoldDB" id="A0A843TWY7"/>
<dbReference type="EMBL" id="NMUH01000256">
    <property type="protein sequence ID" value="MQL75585.1"/>
    <property type="molecule type" value="Genomic_DNA"/>
</dbReference>
<proteinExistence type="predicted"/>
<dbReference type="Proteomes" id="UP000652761">
    <property type="component" value="Unassembled WGS sequence"/>
</dbReference>
<evidence type="ECO:0000313" key="1">
    <source>
        <dbReference type="EMBL" id="MQL75585.1"/>
    </source>
</evidence>
<name>A0A843TWY7_COLES</name>
<organism evidence="1 2">
    <name type="scientific">Colocasia esculenta</name>
    <name type="common">Wild taro</name>
    <name type="synonym">Arum esculentum</name>
    <dbReference type="NCBI Taxonomy" id="4460"/>
    <lineage>
        <taxon>Eukaryota</taxon>
        <taxon>Viridiplantae</taxon>
        <taxon>Streptophyta</taxon>
        <taxon>Embryophyta</taxon>
        <taxon>Tracheophyta</taxon>
        <taxon>Spermatophyta</taxon>
        <taxon>Magnoliopsida</taxon>
        <taxon>Liliopsida</taxon>
        <taxon>Araceae</taxon>
        <taxon>Aroideae</taxon>
        <taxon>Colocasieae</taxon>
        <taxon>Colocasia</taxon>
    </lineage>
</organism>
<protein>
    <submittedName>
        <fullName evidence="1">Uncharacterized protein</fullName>
    </submittedName>
</protein>
<keyword evidence="2" id="KW-1185">Reference proteome</keyword>
<evidence type="ECO:0000313" key="2">
    <source>
        <dbReference type="Proteomes" id="UP000652761"/>
    </source>
</evidence>
<gene>
    <name evidence="1" type="ORF">Taro_007948</name>
</gene>
<reference evidence="1" key="1">
    <citation type="submission" date="2017-07" db="EMBL/GenBank/DDBJ databases">
        <title>Taro Niue Genome Assembly and Annotation.</title>
        <authorList>
            <person name="Atibalentja N."/>
            <person name="Keating K."/>
            <person name="Fields C.J."/>
        </authorList>
    </citation>
    <scope>NUCLEOTIDE SEQUENCE</scope>
    <source>
        <strain evidence="1">Niue_2</strain>
        <tissue evidence="1">Leaf</tissue>
    </source>
</reference>